<dbReference type="InterPro" id="IPR001242">
    <property type="entry name" value="Condensation_dom"/>
</dbReference>
<proteinExistence type="predicted"/>
<dbReference type="SMART" id="SM00823">
    <property type="entry name" value="PKS_PP"/>
    <property type="match status" value="1"/>
</dbReference>
<dbReference type="InterPro" id="IPR010071">
    <property type="entry name" value="AA_adenyl_dom"/>
</dbReference>
<gene>
    <name evidence="8" type="ORF">SAMN05216268_1132</name>
</gene>
<organism evidence="8 9">
    <name type="scientific">Streptomyces yunnanensis</name>
    <dbReference type="NCBI Taxonomy" id="156453"/>
    <lineage>
        <taxon>Bacteria</taxon>
        <taxon>Bacillati</taxon>
        <taxon>Actinomycetota</taxon>
        <taxon>Actinomycetes</taxon>
        <taxon>Kitasatosporales</taxon>
        <taxon>Streptomycetaceae</taxon>
        <taxon>Streptomyces</taxon>
    </lineage>
</organism>
<dbReference type="Gene3D" id="1.10.1200.10">
    <property type="entry name" value="ACP-like"/>
    <property type="match status" value="1"/>
</dbReference>
<dbReference type="GO" id="GO:0008610">
    <property type="term" value="P:lipid biosynthetic process"/>
    <property type="evidence" value="ECO:0007669"/>
    <property type="project" value="UniProtKB-ARBA"/>
</dbReference>
<dbReference type="InterPro" id="IPR020806">
    <property type="entry name" value="PKS_PP-bd"/>
</dbReference>
<dbReference type="PROSITE" id="PS00455">
    <property type="entry name" value="AMP_BINDING"/>
    <property type="match status" value="1"/>
</dbReference>
<protein>
    <submittedName>
        <fullName evidence="8">Non-ribosomal peptide synthase domain TIGR01720/amino acid adenylation domain-containing protein</fullName>
    </submittedName>
</protein>
<evidence type="ECO:0000256" key="1">
    <source>
        <dbReference type="ARBA" id="ARBA00001957"/>
    </source>
</evidence>
<dbReference type="NCBIfam" id="TIGR01733">
    <property type="entry name" value="AA-adenyl-dom"/>
    <property type="match status" value="1"/>
</dbReference>
<keyword evidence="5" id="KW-0045">Antibiotic biosynthesis</keyword>
<dbReference type="GO" id="GO:0031177">
    <property type="term" value="F:phosphopantetheine binding"/>
    <property type="evidence" value="ECO:0007669"/>
    <property type="project" value="InterPro"/>
</dbReference>
<dbReference type="FunFam" id="3.40.50.980:FF:000002">
    <property type="entry name" value="Enterobactin synthetase component F"/>
    <property type="match status" value="1"/>
</dbReference>
<dbReference type="InterPro" id="IPR010060">
    <property type="entry name" value="NRPS_synth"/>
</dbReference>
<dbReference type="InterPro" id="IPR045851">
    <property type="entry name" value="AMP-bd_C_sf"/>
</dbReference>
<dbReference type="NCBIfam" id="TIGR01720">
    <property type="entry name" value="NRPS-para261"/>
    <property type="match status" value="1"/>
</dbReference>
<reference evidence="9" key="1">
    <citation type="submission" date="2016-11" db="EMBL/GenBank/DDBJ databases">
        <authorList>
            <person name="Jaros S."/>
            <person name="Januszkiewicz K."/>
            <person name="Wedrychowicz H."/>
        </authorList>
    </citation>
    <scope>NUCLEOTIDE SEQUENCE [LARGE SCALE GENOMIC DNA]</scope>
    <source>
        <strain evidence="9">CGMCC 4.3555</strain>
    </source>
</reference>
<dbReference type="Pfam" id="PF00501">
    <property type="entry name" value="AMP-binding"/>
    <property type="match status" value="1"/>
</dbReference>
<evidence type="ECO:0000256" key="2">
    <source>
        <dbReference type="ARBA" id="ARBA00022450"/>
    </source>
</evidence>
<dbReference type="InterPro" id="IPR025110">
    <property type="entry name" value="AMP-bd_C"/>
</dbReference>
<dbReference type="PANTHER" id="PTHR45527:SF14">
    <property type="entry name" value="PLIPASTATIN SYNTHASE SUBUNIT B"/>
    <property type="match status" value="1"/>
</dbReference>
<dbReference type="InterPro" id="IPR020845">
    <property type="entry name" value="AMP-binding_CS"/>
</dbReference>
<dbReference type="EMBL" id="FRBK01000013">
    <property type="protein sequence ID" value="SHM66804.1"/>
    <property type="molecule type" value="Genomic_DNA"/>
</dbReference>
<dbReference type="Gene3D" id="3.30.300.30">
    <property type="match status" value="1"/>
</dbReference>
<dbReference type="InterPro" id="IPR006162">
    <property type="entry name" value="Ppantetheine_attach_site"/>
</dbReference>
<evidence type="ECO:0000313" key="9">
    <source>
        <dbReference type="Proteomes" id="UP000184388"/>
    </source>
</evidence>
<keyword evidence="4" id="KW-0677">Repeat</keyword>
<dbReference type="GO" id="GO:0043041">
    <property type="term" value="P:amino acid activation for nonribosomal peptide biosynthetic process"/>
    <property type="evidence" value="ECO:0007669"/>
    <property type="project" value="TreeGrafter"/>
</dbReference>
<dbReference type="FunFam" id="3.40.50.980:FF:000001">
    <property type="entry name" value="Non-ribosomal peptide synthetase"/>
    <property type="match status" value="1"/>
</dbReference>
<dbReference type="PANTHER" id="PTHR45527">
    <property type="entry name" value="NONRIBOSOMAL PEPTIDE SYNTHETASE"/>
    <property type="match status" value="1"/>
</dbReference>
<dbReference type="SUPFAM" id="SSF56801">
    <property type="entry name" value="Acetyl-CoA synthetase-like"/>
    <property type="match status" value="1"/>
</dbReference>
<comment type="caution">
    <text evidence="8">The sequence shown here is derived from an EMBL/GenBank/DDBJ whole genome shotgun (WGS) entry which is preliminary data.</text>
</comment>
<dbReference type="GO" id="GO:0017000">
    <property type="term" value="P:antibiotic biosynthetic process"/>
    <property type="evidence" value="ECO:0007669"/>
    <property type="project" value="UniProtKB-KW"/>
</dbReference>
<dbReference type="FunFam" id="3.40.50.12780:FF:000012">
    <property type="entry name" value="Non-ribosomal peptide synthetase"/>
    <property type="match status" value="1"/>
</dbReference>
<comment type="cofactor">
    <cofactor evidence="1">
        <name>pantetheine 4'-phosphate</name>
        <dbReference type="ChEBI" id="CHEBI:47942"/>
    </cofactor>
</comment>
<dbReference type="GO" id="GO:0044550">
    <property type="term" value="P:secondary metabolite biosynthetic process"/>
    <property type="evidence" value="ECO:0007669"/>
    <property type="project" value="TreeGrafter"/>
</dbReference>
<evidence type="ECO:0000313" key="8">
    <source>
        <dbReference type="EMBL" id="SHM66804.1"/>
    </source>
</evidence>
<evidence type="ECO:0000256" key="4">
    <source>
        <dbReference type="ARBA" id="ARBA00022737"/>
    </source>
</evidence>
<dbReference type="Pfam" id="PF13193">
    <property type="entry name" value="AMP-binding_C"/>
    <property type="match status" value="1"/>
</dbReference>
<dbReference type="GO" id="GO:0003824">
    <property type="term" value="F:catalytic activity"/>
    <property type="evidence" value="ECO:0007669"/>
    <property type="project" value="UniProtKB-KW"/>
</dbReference>
<feature type="domain" description="Carrier" evidence="7">
    <location>
        <begin position="528"/>
        <end position="602"/>
    </location>
</feature>
<name>A0A9X8N1Q0_9ACTN</name>
<dbReference type="InterPro" id="IPR036736">
    <property type="entry name" value="ACP-like_sf"/>
</dbReference>
<feature type="region of interest" description="Disordered" evidence="6">
    <location>
        <begin position="508"/>
        <end position="530"/>
    </location>
</feature>
<keyword evidence="3" id="KW-0597">Phosphoprotein</keyword>
<dbReference type="SUPFAM" id="SSF47336">
    <property type="entry name" value="ACP-like"/>
    <property type="match status" value="1"/>
</dbReference>
<dbReference type="Gene3D" id="3.40.50.980">
    <property type="match status" value="2"/>
</dbReference>
<dbReference type="PROSITE" id="PS50075">
    <property type="entry name" value="CARRIER"/>
    <property type="match status" value="1"/>
</dbReference>
<dbReference type="Pfam" id="PF00550">
    <property type="entry name" value="PP-binding"/>
    <property type="match status" value="1"/>
</dbReference>
<dbReference type="SUPFAM" id="SSF52777">
    <property type="entry name" value="CoA-dependent acyltransferases"/>
    <property type="match status" value="2"/>
</dbReference>
<dbReference type="CDD" id="cd17643">
    <property type="entry name" value="A_NRPS_Cytc1-like"/>
    <property type="match status" value="1"/>
</dbReference>
<evidence type="ECO:0000259" key="7">
    <source>
        <dbReference type="PROSITE" id="PS50075"/>
    </source>
</evidence>
<feature type="compositionally biased region" description="Polar residues" evidence="6">
    <location>
        <begin position="521"/>
        <end position="530"/>
    </location>
</feature>
<keyword evidence="2" id="KW-0596">Phosphopantetheine</keyword>
<dbReference type="AlphaFoldDB" id="A0A9X8N1Q0"/>
<dbReference type="Proteomes" id="UP000184388">
    <property type="component" value="Unassembled WGS sequence"/>
</dbReference>
<dbReference type="InterPro" id="IPR000873">
    <property type="entry name" value="AMP-dep_synth/lig_dom"/>
</dbReference>
<sequence length="1103" mass="118358">MTDHRDEPIGTLFEVQVGRAPDAVAVVSDAGCLSYGELEARANRLARLLVGRGVGPESVVAVVMPRSLDLVVALLGVLKAGGAYLPVDPEYPAERIGFLLEDARPAVVLTVGQLAHVLPSGAECVVVDGAGVQGELAALSHAAVSDAERLAPLRSSNAAYVIYTSGSTGRPKGVVVPHRNVVRLFGATDYWFGFSSRDVWTLFHSFAFDFSVWELWGPLLHGGRLVVVPYEVSRSPADFLRLLARERVTVLSQTPSAFYQLMAADRAEPEVGAALALRTVVFGGEALDTGRLADWYASHADTHPVLVNMYGITETTVHVSYAAVDRERAARAAGSVIGRGIPDLGTFVLDAALNPVPPGVEGELYVSGAGLARGYVGRAGLTAERFVACPFGSAGERMYRTGDLAKWTADGDLVYCGRADEQVKIRGFRIEPGEIESALLGHPAVVDAVVAPWDSPGMPRRLAAYVRLLDTEDADPQTLRNHIGSLLPSHMVPSAFVTVDDFPLTPSGKLDRRALPPPQASTPAASRSPVTRQEQLLCRVIADVLGHPEVGTDHSFIALGGDSISAIQVVGHARQVGLSLNARDVLTQPSVEALAAVAELAAAAPAEAPESGVGEIPLTPIVHWLRERGGPVDRFNQSLTLTAPKELDLGALVALVQHLLDWHDALRLRMQITRSGEWKLSALPVGAVEAACCVTRVDTLAVDDTELILRVAQEIDAARDRMSLEQGRVLQVLWFDSGARRQGRVAFVANHIAVDGVSWRILTADVQAVWEAFGTGRTPEPGTGRTSFRRWATLLAVEAQSAHRSAEFPNWSHTVSAQVPPLGLGQLDPRHDLERRDRRFTLELPTGTTEMLLTSVPTALNAQFHEVLLTGLALAAVERQQKRGGSDGTLLVELEGHGREEIFDDVDLSRTVGWFTSLFPVRFQLGKPDWQDVQQGGPAVGAALKHVKQTLRSMADKGLGYGLLRYLNPVTATELAKGGRAELGFNYLGRFPTGNTTDWSIVPEHGVGLDDAPGMPMAHALEVNAAVHDRPDGPVLSATWSWADAAMPAQEARALAASWFRMLTVLTAHAERPDAGGLTPSDVALPSMSQAEIDDLEAELRAW</sequence>
<dbReference type="Gene3D" id="3.30.559.10">
    <property type="entry name" value="Chloramphenicol acetyltransferase-like domain"/>
    <property type="match status" value="1"/>
</dbReference>
<dbReference type="InterPro" id="IPR023213">
    <property type="entry name" value="CAT-like_dom_sf"/>
</dbReference>
<dbReference type="RefSeq" id="WP_073446794.1">
    <property type="nucleotide sequence ID" value="NZ_FRBK01000013.1"/>
</dbReference>
<accession>A0A9X8N1Q0</accession>
<evidence type="ECO:0000256" key="6">
    <source>
        <dbReference type="SAM" id="MobiDB-lite"/>
    </source>
</evidence>
<dbReference type="GO" id="GO:0005829">
    <property type="term" value="C:cytosol"/>
    <property type="evidence" value="ECO:0007669"/>
    <property type="project" value="TreeGrafter"/>
</dbReference>
<dbReference type="InterPro" id="IPR009081">
    <property type="entry name" value="PP-bd_ACP"/>
</dbReference>
<dbReference type="Gene3D" id="2.30.38.10">
    <property type="entry name" value="Luciferase, Domain 3"/>
    <property type="match status" value="1"/>
</dbReference>
<dbReference type="PROSITE" id="PS00012">
    <property type="entry name" value="PHOSPHOPANTETHEINE"/>
    <property type="match status" value="1"/>
</dbReference>
<evidence type="ECO:0000256" key="5">
    <source>
        <dbReference type="ARBA" id="ARBA00023194"/>
    </source>
</evidence>
<dbReference type="FunFam" id="2.30.38.10:FF:000001">
    <property type="entry name" value="Non-ribosomal peptide synthetase PvdI"/>
    <property type="match status" value="1"/>
</dbReference>
<dbReference type="Pfam" id="PF00668">
    <property type="entry name" value="Condensation"/>
    <property type="match status" value="1"/>
</dbReference>
<evidence type="ECO:0000256" key="3">
    <source>
        <dbReference type="ARBA" id="ARBA00022553"/>
    </source>
</evidence>
<dbReference type="Gene3D" id="3.30.559.30">
    <property type="entry name" value="Nonribosomal peptide synthetase, condensation domain"/>
    <property type="match status" value="1"/>
</dbReference>